<dbReference type="Pfam" id="PF05944">
    <property type="entry name" value="Phage_term_smal"/>
    <property type="match status" value="1"/>
</dbReference>
<feature type="region of interest" description="Disordered" evidence="1">
    <location>
        <begin position="1"/>
        <end position="35"/>
    </location>
</feature>
<dbReference type="InterPro" id="IPR010270">
    <property type="entry name" value="Phage_P2_GpM"/>
</dbReference>
<dbReference type="KEGG" id="pprf:DPRO_3626"/>
<proteinExistence type="predicted"/>
<keyword evidence="3" id="KW-1185">Reference proteome</keyword>
<protein>
    <submittedName>
        <fullName evidence="2">Putative Small terminase subunit</fullName>
    </submittedName>
</protein>
<dbReference type="AlphaFoldDB" id="A0A2C8FD21"/>
<reference evidence="3" key="1">
    <citation type="submission" date="2017-09" db="EMBL/GenBank/DDBJ databases">
        <authorList>
            <person name="Regsiter A."/>
            <person name="William W."/>
        </authorList>
    </citation>
    <scope>NUCLEOTIDE SEQUENCE [LARGE SCALE GENOMIC DNA]</scope>
    <source>
        <strain evidence="3">500-1</strain>
    </source>
</reference>
<dbReference type="EMBL" id="LT907975">
    <property type="protein sequence ID" value="SOB60542.1"/>
    <property type="molecule type" value="Genomic_DNA"/>
</dbReference>
<dbReference type="Proteomes" id="UP000219215">
    <property type="component" value="Chromosome DPRO"/>
</dbReference>
<dbReference type="GO" id="GO:0004519">
    <property type="term" value="F:endonuclease activity"/>
    <property type="evidence" value="ECO:0007669"/>
    <property type="project" value="InterPro"/>
</dbReference>
<accession>A0A2C8FD21</accession>
<organism evidence="2 3">
    <name type="scientific">Pseudodesulfovibrio profundus</name>
    <dbReference type="NCBI Taxonomy" id="57320"/>
    <lineage>
        <taxon>Bacteria</taxon>
        <taxon>Pseudomonadati</taxon>
        <taxon>Thermodesulfobacteriota</taxon>
        <taxon>Desulfovibrionia</taxon>
        <taxon>Desulfovibrionales</taxon>
        <taxon>Desulfovibrionaceae</taxon>
    </lineage>
</organism>
<dbReference type="RefSeq" id="WP_097013247.1">
    <property type="nucleotide sequence ID" value="NZ_LT907975.1"/>
</dbReference>
<evidence type="ECO:0000313" key="3">
    <source>
        <dbReference type="Proteomes" id="UP000219215"/>
    </source>
</evidence>
<dbReference type="OrthoDB" id="5458186at2"/>
<gene>
    <name evidence="2" type="ORF">DPRO_3626</name>
</gene>
<name>A0A2C8FD21_9BACT</name>
<dbReference type="GO" id="GO:0003677">
    <property type="term" value="F:DNA binding"/>
    <property type="evidence" value="ECO:0007669"/>
    <property type="project" value="InterPro"/>
</dbReference>
<evidence type="ECO:0000256" key="1">
    <source>
        <dbReference type="SAM" id="MobiDB-lite"/>
    </source>
</evidence>
<sequence>MSLALQWKKRVENGETEPPATVGSSGPGGKGSVDKPTLMKLLDDALDVARKGLKSLRSKSDKVAHKKEKLIPEFQEYVDRLMDKGWAHDLLPWHMIWCLDAGLIGPALKVAHYCMEQGIQPDEEYFRRDIPTLVADLTHKWAEQNFKDGLSSEPYFSEVYELVVTSSGTDPWAQHDEVRAKYFKLKGLIEYEAGNLETAKDNFEKGVKVGATVKTVLAEVTKKLEDAKPAVETEERAT</sequence>
<evidence type="ECO:0000313" key="2">
    <source>
        <dbReference type="EMBL" id="SOB60542.1"/>
    </source>
</evidence>